<keyword evidence="5 7" id="KW-0539">Nucleus</keyword>
<dbReference type="GO" id="GO:0006368">
    <property type="term" value="P:transcription elongation by RNA polymerase II"/>
    <property type="evidence" value="ECO:0007669"/>
    <property type="project" value="InterPro"/>
</dbReference>
<evidence type="ECO:0000259" key="11">
    <source>
        <dbReference type="PROSITE" id="PS51319"/>
    </source>
</evidence>
<dbReference type="GO" id="GO:0008270">
    <property type="term" value="F:zinc ion binding"/>
    <property type="evidence" value="ECO:0007669"/>
    <property type="project" value="UniProtKB-UniRule"/>
</dbReference>
<dbReference type="InterPro" id="IPR035441">
    <property type="entry name" value="TFIIS/LEDGF_dom_sf"/>
</dbReference>
<dbReference type="SUPFAM" id="SSF47676">
    <property type="entry name" value="Conserved domain common to transcription factors TFIIS, elongin A, CRSP70"/>
    <property type="match status" value="1"/>
</dbReference>
<dbReference type="EMBL" id="BOLY01000004">
    <property type="protein sequence ID" value="GIZ43643.1"/>
    <property type="molecule type" value="Genomic_DNA"/>
</dbReference>
<evidence type="ECO:0000256" key="7">
    <source>
        <dbReference type="PROSITE-ProRule" id="PRU00649"/>
    </source>
</evidence>
<proteinExistence type="inferred from homology"/>
<dbReference type="PROSITE" id="PS00466">
    <property type="entry name" value="ZF_TFIIS_1"/>
    <property type="match status" value="1"/>
</dbReference>
<dbReference type="Pfam" id="PF08711">
    <property type="entry name" value="Med26"/>
    <property type="match status" value="1"/>
</dbReference>
<keyword evidence="8" id="KW-0805">Transcription regulation</keyword>
<dbReference type="CDD" id="cd00183">
    <property type="entry name" value="TFIIS_I"/>
    <property type="match status" value="1"/>
</dbReference>
<evidence type="ECO:0000256" key="4">
    <source>
        <dbReference type="ARBA" id="ARBA00022833"/>
    </source>
</evidence>
<dbReference type="InterPro" id="IPR003618">
    <property type="entry name" value="TFIIS_cen_dom"/>
</dbReference>
<feature type="domain" description="TFIIS central" evidence="12">
    <location>
        <begin position="148"/>
        <end position="263"/>
    </location>
</feature>
<dbReference type="InterPro" id="IPR036575">
    <property type="entry name" value="TFIIS_cen_dom_sf"/>
</dbReference>
<dbReference type="SMART" id="SM00510">
    <property type="entry name" value="TFS2M"/>
    <property type="match status" value="1"/>
</dbReference>
<feature type="region of interest" description="Disordered" evidence="9">
    <location>
        <begin position="82"/>
        <end position="144"/>
    </location>
</feature>
<dbReference type="SMART" id="SM00509">
    <property type="entry name" value="TFS2N"/>
    <property type="match status" value="1"/>
</dbReference>
<evidence type="ECO:0000256" key="2">
    <source>
        <dbReference type="ARBA" id="ARBA00022723"/>
    </source>
</evidence>
<dbReference type="Gene3D" id="1.10.472.30">
    <property type="entry name" value="Transcription elongation factor S-II, central domain"/>
    <property type="match status" value="1"/>
</dbReference>
<gene>
    <name evidence="13" type="ORF">CKM354_000686000</name>
</gene>
<keyword evidence="4 8" id="KW-0862">Zinc</keyword>
<dbReference type="NCBIfam" id="TIGR01385">
    <property type="entry name" value="TFSII"/>
    <property type="match status" value="1"/>
</dbReference>
<dbReference type="CDD" id="cd13749">
    <property type="entry name" value="Zn-ribbon_TFIIS"/>
    <property type="match status" value="1"/>
</dbReference>
<dbReference type="SUPFAM" id="SSF57783">
    <property type="entry name" value="Zinc beta-ribbon"/>
    <property type="match status" value="1"/>
</dbReference>
<dbReference type="PROSITE" id="PS51321">
    <property type="entry name" value="TFIIS_CENTRAL"/>
    <property type="match status" value="1"/>
</dbReference>
<evidence type="ECO:0000259" key="10">
    <source>
        <dbReference type="PROSITE" id="PS51133"/>
    </source>
</evidence>
<sequence>MASQLDAKELQQIGRQILKAAESGDPASTVLDLLKPLENFRATEDLLRQSKIGIAITKLRQNKDPKVAETASKLVNRWKQEVNAKKKKAGSDSPAPPSRNGLGASATGSPAPPVKSEVKGEQRKSTVDPAKRNTQTDRIDYNVTGDKTRDGCLKLMYDGIAFMSEESPDAVFSVARRVEVAAFEHFKNETNNDYKQKMRSLFQNLKFKDNQLLRRDVFTQKIEPKRFVTMTSEELKSEDRRKEDEALEKENMSKAMTAQEAKAISTTMTCGRCKESKVSYSQAQTRSADEPLTTFCECTVCGHRWKSGQARATSKKDDWWH</sequence>
<keyword evidence="8" id="KW-0804">Transcription</keyword>
<organism evidence="13 14">
    <name type="scientific">Cercospora kikuchii</name>
    <dbReference type="NCBI Taxonomy" id="84275"/>
    <lineage>
        <taxon>Eukaryota</taxon>
        <taxon>Fungi</taxon>
        <taxon>Dikarya</taxon>
        <taxon>Ascomycota</taxon>
        <taxon>Pezizomycotina</taxon>
        <taxon>Dothideomycetes</taxon>
        <taxon>Dothideomycetidae</taxon>
        <taxon>Mycosphaerellales</taxon>
        <taxon>Mycosphaerellaceae</taxon>
        <taxon>Cercospora</taxon>
    </lineage>
</organism>
<keyword evidence="3 6" id="KW-0863">Zinc-finger</keyword>
<dbReference type="GO" id="GO:0006362">
    <property type="term" value="P:transcription elongation by RNA polymerase I"/>
    <property type="evidence" value="ECO:0007669"/>
    <property type="project" value="TreeGrafter"/>
</dbReference>
<evidence type="ECO:0000256" key="8">
    <source>
        <dbReference type="RuleBase" id="RU368078"/>
    </source>
</evidence>
<dbReference type="SUPFAM" id="SSF46942">
    <property type="entry name" value="Elongation factor TFIIS domain 2"/>
    <property type="match status" value="1"/>
</dbReference>
<accession>A0A9P3CJ30</accession>
<evidence type="ECO:0000259" key="12">
    <source>
        <dbReference type="PROSITE" id="PS51321"/>
    </source>
</evidence>
<dbReference type="InterPro" id="IPR017923">
    <property type="entry name" value="TFIIS_N"/>
</dbReference>
<comment type="caution">
    <text evidence="13">The sequence shown here is derived from an EMBL/GenBank/DDBJ whole genome shotgun (WGS) entry which is preliminary data.</text>
</comment>
<dbReference type="GO" id="GO:0005634">
    <property type="term" value="C:nucleus"/>
    <property type="evidence" value="ECO:0007669"/>
    <property type="project" value="UniProtKB-SubCell"/>
</dbReference>
<comment type="similarity">
    <text evidence="8">Belongs to the TFS-II family.</text>
</comment>
<dbReference type="InterPro" id="IPR001222">
    <property type="entry name" value="Znf_TFIIS"/>
</dbReference>
<evidence type="ECO:0000256" key="9">
    <source>
        <dbReference type="SAM" id="MobiDB-lite"/>
    </source>
</evidence>
<keyword evidence="14" id="KW-1185">Reference proteome</keyword>
<dbReference type="GO" id="GO:0031564">
    <property type="term" value="P:transcription antitermination"/>
    <property type="evidence" value="ECO:0007669"/>
    <property type="project" value="TreeGrafter"/>
</dbReference>
<dbReference type="GO" id="GO:0000977">
    <property type="term" value="F:RNA polymerase II transcription regulatory region sequence-specific DNA binding"/>
    <property type="evidence" value="ECO:0007669"/>
    <property type="project" value="TreeGrafter"/>
</dbReference>
<dbReference type="InterPro" id="IPR035100">
    <property type="entry name" value="TF_IIS-typ"/>
</dbReference>
<dbReference type="Pfam" id="PF07500">
    <property type="entry name" value="TFIIS_M"/>
    <property type="match status" value="1"/>
</dbReference>
<evidence type="ECO:0000256" key="5">
    <source>
        <dbReference type="ARBA" id="ARBA00023242"/>
    </source>
</evidence>
<protein>
    <recommendedName>
        <fullName evidence="8">Transcription elongation factor</fullName>
    </recommendedName>
</protein>
<dbReference type="SMART" id="SM00440">
    <property type="entry name" value="ZnF_C2C2"/>
    <property type="match status" value="1"/>
</dbReference>
<evidence type="ECO:0000256" key="1">
    <source>
        <dbReference type="ARBA" id="ARBA00004123"/>
    </source>
</evidence>
<dbReference type="InterPro" id="IPR003617">
    <property type="entry name" value="TFIIS/CRSP70_N_sub"/>
</dbReference>
<dbReference type="Gene3D" id="1.20.930.10">
    <property type="entry name" value="Conserved domain common to transcription factors TFIIS, elongin A, CRSP70"/>
    <property type="match status" value="1"/>
</dbReference>
<evidence type="ECO:0000256" key="6">
    <source>
        <dbReference type="PROSITE-ProRule" id="PRU00472"/>
    </source>
</evidence>
<dbReference type="RefSeq" id="XP_044658130.1">
    <property type="nucleotide sequence ID" value="XM_044802195.1"/>
</dbReference>
<comment type="function">
    <text evidence="8">Necessary for efficient RNA polymerase II transcription elongation past template-encoded arresting sites.</text>
</comment>
<keyword evidence="8" id="KW-0238">DNA-binding</keyword>
<feature type="compositionally biased region" description="Basic and acidic residues" evidence="9">
    <location>
        <begin position="116"/>
        <end position="144"/>
    </location>
</feature>
<dbReference type="Gene3D" id="2.20.25.10">
    <property type="match status" value="1"/>
</dbReference>
<evidence type="ECO:0000256" key="3">
    <source>
        <dbReference type="ARBA" id="ARBA00022771"/>
    </source>
</evidence>
<feature type="domain" description="TFIIS N-terminal" evidence="11">
    <location>
        <begin position="8"/>
        <end position="85"/>
    </location>
</feature>
<dbReference type="AlphaFoldDB" id="A0A9P3CJ30"/>
<dbReference type="PIRSF" id="PIRSF006704">
    <property type="entry name" value="TF_IIS"/>
    <property type="match status" value="1"/>
</dbReference>
<dbReference type="GO" id="GO:0031440">
    <property type="term" value="P:regulation of mRNA 3'-end processing"/>
    <property type="evidence" value="ECO:0007669"/>
    <property type="project" value="TreeGrafter"/>
</dbReference>
<name>A0A9P3CJ30_9PEZI</name>
<dbReference type="PANTHER" id="PTHR11477">
    <property type="entry name" value="TRANSCRIPTION FACTOR S-II ZINC FINGER DOMAIN-CONTAINING PROTEIN"/>
    <property type="match status" value="1"/>
</dbReference>
<dbReference type="PROSITE" id="PS51133">
    <property type="entry name" value="ZF_TFIIS_2"/>
    <property type="match status" value="1"/>
</dbReference>
<dbReference type="PROSITE" id="PS51319">
    <property type="entry name" value="TFIIS_N"/>
    <property type="match status" value="1"/>
</dbReference>
<dbReference type="InterPro" id="IPR006289">
    <property type="entry name" value="TFSII"/>
</dbReference>
<feature type="region of interest" description="Disordered" evidence="9">
    <location>
        <begin position="233"/>
        <end position="252"/>
    </location>
</feature>
<comment type="subcellular location">
    <subcellularLocation>
        <location evidence="1 7 8">Nucleus</location>
    </subcellularLocation>
</comment>
<keyword evidence="2 8" id="KW-0479">Metal-binding</keyword>
<dbReference type="OrthoDB" id="44867at2759"/>
<dbReference type="GeneID" id="68292435"/>
<reference evidence="13 14" key="1">
    <citation type="submission" date="2021-01" db="EMBL/GenBank/DDBJ databases">
        <title>Cercospora kikuchii MAFF 305040 whole genome shotgun sequence.</title>
        <authorList>
            <person name="Kashiwa T."/>
            <person name="Suzuki T."/>
        </authorList>
    </citation>
    <scope>NUCLEOTIDE SEQUENCE [LARGE SCALE GENOMIC DNA]</scope>
    <source>
        <strain evidence="13 14">MAFF 305040</strain>
    </source>
</reference>
<dbReference type="GO" id="GO:0001139">
    <property type="term" value="F:RNA polymerase II complex recruiting activity"/>
    <property type="evidence" value="ECO:0007669"/>
    <property type="project" value="TreeGrafter"/>
</dbReference>
<dbReference type="Pfam" id="PF01096">
    <property type="entry name" value="Zn_ribbon_TFIIS"/>
    <property type="match status" value="1"/>
</dbReference>
<evidence type="ECO:0000313" key="14">
    <source>
        <dbReference type="Proteomes" id="UP000825890"/>
    </source>
</evidence>
<dbReference type="Proteomes" id="UP000825890">
    <property type="component" value="Unassembled WGS sequence"/>
</dbReference>
<dbReference type="FunFam" id="1.10.472.30:FF:000003">
    <property type="entry name" value="Transcription elongation factor S-II"/>
    <property type="match status" value="1"/>
</dbReference>
<dbReference type="PANTHER" id="PTHR11477:SF0">
    <property type="entry name" value="IP08861P-RELATED"/>
    <property type="match status" value="1"/>
</dbReference>
<feature type="domain" description="TFIIS-type" evidence="10">
    <location>
        <begin position="266"/>
        <end position="306"/>
    </location>
</feature>
<evidence type="ECO:0000313" key="13">
    <source>
        <dbReference type="EMBL" id="GIZ43643.1"/>
    </source>
</evidence>